<dbReference type="PaxDb" id="3708-A0A078G9T8"/>
<dbReference type="Proteomes" id="UP000028999">
    <property type="component" value="Unassembled WGS sequence"/>
</dbReference>
<dbReference type="EMBL" id="LK032124">
    <property type="protein sequence ID" value="CDY21782.1"/>
    <property type="molecule type" value="Genomic_DNA"/>
</dbReference>
<accession>A0A078G9T8</accession>
<organism evidence="1 2">
    <name type="scientific">Brassica napus</name>
    <name type="common">Rape</name>
    <dbReference type="NCBI Taxonomy" id="3708"/>
    <lineage>
        <taxon>Eukaryota</taxon>
        <taxon>Viridiplantae</taxon>
        <taxon>Streptophyta</taxon>
        <taxon>Embryophyta</taxon>
        <taxon>Tracheophyta</taxon>
        <taxon>Spermatophyta</taxon>
        <taxon>Magnoliopsida</taxon>
        <taxon>eudicotyledons</taxon>
        <taxon>Gunneridae</taxon>
        <taxon>Pentapetalae</taxon>
        <taxon>rosids</taxon>
        <taxon>malvids</taxon>
        <taxon>Brassicales</taxon>
        <taxon>Brassicaceae</taxon>
        <taxon>Brassiceae</taxon>
        <taxon>Brassica</taxon>
    </lineage>
</organism>
<name>A0A078G9T8_BRANA</name>
<dbReference type="Gramene" id="CDY21782">
    <property type="protein sequence ID" value="CDY21782"/>
    <property type="gene ID" value="GSBRNA2T00016306001"/>
</dbReference>
<evidence type="ECO:0000313" key="2">
    <source>
        <dbReference type="Proteomes" id="UP000028999"/>
    </source>
</evidence>
<evidence type="ECO:0000313" key="1">
    <source>
        <dbReference type="EMBL" id="CDY21782.1"/>
    </source>
</evidence>
<gene>
    <name evidence="1" type="primary">BnaA06g20510D</name>
    <name evidence="1" type="ORF">GSBRNA2T00016306001</name>
</gene>
<reference evidence="1 2" key="1">
    <citation type="journal article" date="2014" name="Science">
        <title>Plant genetics. Early allopolyploid evolution in the post-Neolithic Brassica napus oilseed genome.</title>
        <authorList>
            <person name="Chalhoub B."/>
            <person name="Denoeud F."/>
            <person name="Liu S."/>
            <person name="Parkin I.A."/>
            <person name="Tang H."/>
            <person name="Wang X."/>
            <person name="Chiquet J."/>
            <person name="Belcram H."/>
            <person name="Tong C."/>
            <person name="Samans B."/>
            <person name="Correa M."/>
            <person name="Da Silva C."/>
            <person name="Just J."/>
            <person name="Falentin C."/>
            <person name="Koh C.S."/>
            <person name="Le Clainche I."/>
            <person name="Bernard M."/>
            <person name="Bento P."/>
            <person name="Noel B."/>
            <person name="Labadie K."/>
            <person name="Alberti A."/>
            <person name="Charles M."/>
            <person name="Arnaud D."/>
            <person name="Guo H."/>
            <person name="Daviaud C."/>
            <person name="Alamery S."/>
            <person name="Jabbari K."/>
            <person name="Zhao M."/>
            <person name="Edger P.P."/>
            <person name="Chelaifa H."/>
            <person name="Tack D."/>
            <person name="Lassalle G."/>
            <person name="Mestiri I."/>
            <person name="Schnel N."/>
            <person name="Le Paslier M.C."/>
            <person name="Fan G."/>
            <person name="Renault V."/>
            <person name="Bayer P.E."/>
            <person name="Golicz A.A."/>
            <person name="Manoli S."/>
            <person name="Lee T.H."/>
            <person name="Thi V.H."/>
            <person name="Chalabi S."/>
            <person name="Hu Q."/>
            <person name="Fan C."/>
            <person name="Tollenaere R."/>
            <person name="Lu Y."/>
            <person name="Battail C."/>
            <person name="Shen J."/>
            <person name="Sidebottom C.H."/>
            <person name="Wang X."/>
            <person name="Canaguier A."/>
            <person name="Chauveau A."/>
            <person name="Berard A."/>
            <person name="Deniot G."/>
            <person name="Guan M."/>
            <person name="Liu Z."/>
            <person name="Sun F."/>
            <person name="Lim Y.P."/>
            <person name="Lyons E."/>
            <person name="Town C.D."/>
            <person name="Bancroft I."/>
            <person name="Wang X."/>
            <person name="Meng J."/>
            <person name="Ma J."/>
            <person name="Pires J.C."/>
            <person name="King G.J."/>
            <person name="Brunel D."/>
            <person name="Delourme R."/>
            <person name="Renard M."/>
            <person name="Aury J.M."/>
            <person name="Adams K.L."/>
            <person name="Batley J."/>
            <person name="Snowdon R.J."/>
            <person name="Tost J."/>
            <person name="Edwards D."/>
            <person name="Zhou Y."/>
            <person name="Hua W."/>
            <person name="Sharpe A.G."/>
            <person name="Paterson A.H."/>
            <person name="Guan C."/>
            <person name="Wincker P."/>
        </authorList>
    </citation>
    <scope>NUCLEOTIDE SEQUENCE [LARGE SCALE GENOMIC DNA]</scope>
    <source>
        <strain evidence="2">cv. Darmor-bzh</strain>
    </source>
</reference>
<sequence>MPSQSRTCRYVHGVDVTYRIREMEKVKPEPPRSSPPCSSPPFINTAPCWRRALVQPRDVRYNTGGVENVIRFIVYSRRTLVFLVIKSSDPFRVLNIGKGEGYSVKSRASLVLLLWKRDMGNVRRKQRKTWEYGIVTCNKDHYVSEYAFPPVSSRCFQRVVSTSIIVFSRVSIVNLIDYAFCKNSGLLKSIIGAVRMRSFGCRRAVLRCRALKNMS</sequence>
<dbReference type="AlphaFoldDB" id="A0A078G9T8"/>
<keyword evidence="2" id="KW-1185">Reference proteome</keyword>
<protein>
    <submittedName>
        <fullName evidence="1">BnaA06g20510D protein</fullName>
    </submittedName>
</protein>
<proteinExistence type="predicted"/>